<dbReference type="Gene3D" id="3.30.350.10">
    <property type="entry name" value="Subtilisin inhibitor-like"/>
    <property type="match status" value="1"/>
</dbReference>
<gene>
    <name evidence="9" type="ORF">FCI23_11140</name>
</gene>
<evidence type="ECO:0000256" key="7">
    <source>
        <dbReference type="SAM" id="SignalP"/>
    </source>
</evidence>
<feature type="signal peptide" evidence="7">
    <location>
        <begin position="1"/>
        <end position="26"/>
    </location>
</feature>
<evidence type="ECO:0000313" key="10">
    <source>
        <dbReference type="Proteomes" id="UP000305778"/>
    </source>
</evidence>
<dbReference type="OrthoDB" id="3427327at2"/>
<dbReference type="AlphaFoldDB" id="A0A4U0SSN6"/>
<dbReference type="EMBL" id="SUMC01000008">
    <property type="protein sequence ID" value="TKA11391.1"/>
    <property type="molecule type" value="Genomic_DNA"/>
</dbReference>
<keyword evidence="10" id="KW-1185">Reference proteome</keyword>
<evidence type="ECO:0000256" key="2">
    <source>
        <dbReference type="ARBA" id="ARBA00010472"/>
    </source>
</evidence>
<name>A0A4U0SSN6_9ACTN</name>
<evidence type="ECO:0000256" key="5">
    <source>
        <dbReference type="ARBA" id="ARBA00022900"/>
    </source>
</evidence>
<reference evidence="9 10" key="1">
    <citation type="submission" date="2019-04" db="EMBL/GenBank/DDBJ databases">
        <title>Streptomyces oryziradicis sp. nov., a novel actinomycete isolated from rhizosphere soil of rice (Oryza sativa L.).</title>
        <authorList>
            <person name="Li C."/>
        </authorList>
    </citation>
    <scope>NUCLEOTIDE SEQUENCE [LARGE SCALE GENOMIC DNA]</scope>
    <source>
        <strain evidence="9 10">NEAU-C40</strain>
    </source>
</reference>
<comment type="similarity">
    <text evidence="2">Belongs to the protease inhibitor I16 (SSI) family.</text>
</comment>
<keyword evidence="5" id="KW-0722">Serine protease inhibitor</keyword>
<evidence type="ECO:0000256" key="4">
    <source>
        <dbReference type="ARBA" id="ARBA00022690"/>
    </source>
</evidence>
<keyword evidence="6" id="KW-1015">Disulfide bond</keyword>
<feature type="domain" description="Subtilisin inhibitor" evidence="8">
    <location>
        <begin position="36"/>
        <end position="110"/>
    </location>
</feature>
<dbReference type="InterPro" id="IPR023549">
    <property type="entry name" value="Subtilisin_inhibitor"/>
</dbReference>
<evidence type="ECO:0000256" key="6">
    <source>
        <dbReference type="ARBA" id="ARBA00023157"/>
    </source>
</evidence>
<dbReference type="PROSITE" id="PS00999">
    <property type="entry name" value="SSI"/>
    <property type="match status" value="1"/>
</dbReference>
<comment type="caution">
    <text evidence="9">The sequence shown here is derived from an EMBL/GenBank/DDBJ whole genome shotgun (WGS) entry which is preliminary data.</text>
</comment>
<evidence type="ECO:0000313" key="9">
    <source>
        <dbReference type="EMBL" id="TKA11391.1"/>
    </source>
</evidence>
<keyword evidence="4" id="KW-0646">Protease inhibitor</keyword>
<protein>
    <recommendedName>
        <fullName evidence="8">Subtilisin inhibitor domain-containing protein</fullName>
    </recommendedName>
</protein>
<keyword evidence="7" id="KW-0732">Signal</keyword>
<evidence type="ECO:0000256" key="3">
    <source>
        <dbReference type="ARBA" id="ARBA00022525"/>
    </source>
</evidence>
<dbReference type="GO" id="GO:0004867">
    <property type="term" value="F:serine-type endopeptidase inhibitor activity"/>
    <property type="evidence" value="ECO:0007669"/>
    <property type="project" value="UniProtKB-KW"/>
</dbReference>
<dbReference type="InterPro" id="IPR036819">
    <property type="entry name" value="Subtilisin_inhibitor-like_sf"/>
</dbReference>
<keyword evidence="3" id="KW-0964">Secreted</keyword>
<evidence type="ECO:0000256" key="1">
    <source>
        <dbReference type="ARBA" id="ARBA00004613"/>
    </source>
</evidence>
<dbReference type="Proteomes" id="UP000305778">
    <property type="component" value="Unassembled WGS sequence"/>
</dbReference>
<sequence>MRFTRVPLTAAFALGLPLLGGAPAMADPGSSGDHLTVTVDDGAGRRVSYELECDPPSGTHPDPERACERLEELGGPMGPVPTGRMCTMIYGGSQTATVTGRWHGMPVHAAYSKANGCEIARWRNMAPVLSEPRWGMQDDG</sequence>
<proteinExistence type="inferred from homology"/>
<dbReference type="InterPro" id="IPR020054">
    <property type="entry name" value="Prot_inh_SSI_I16_CS"/>
</dbReference>
<dbReference type="SUPFAM" id="SSF55399">
    <property type="entry name" value="Subtilisin inhibitor"/>
    <property type="match status" value="1"/>
</dbReference>
<organism evidence="9 10">
    <name type="scientific">Actinacidiphila oryziradicis</name>
    <dbReference type="NCBI Taxonomy" id="2571141"/>
    <lineage>
        <taxon>Bacteria</taxon>
        <taxon>Bacillati</taxon>
        <taxon>Actinomycetota</taxon>
        <taxon>Actinomycetes</taxon>
        <taxon>Kitasatosporales</taxon>
        <taxon>Streptomycetaceae</taxon>
        <taxon>Actinacidiphila</taxon>
    </lineage>
</organism>
<dbReference type="Pfam" id="PF00720">
    <property type="entry name" value="SSI"/>
    <property type="match status" value="1"/>
</dbReference>
<evidence type="ECO:0000259" key="8">
    <source>
        <dbReference type="Pfam" id="PF00720"/>
    </source>
</evidence>
<accession>A0A4U0SSN6</accession>
<dbReference type="RefSeq" id="WP_136723342.1">
    <property type="nucleotide sequence ID" value="NZ_SUMC01000008.1"/>
</dbReference>
<dbReference type="GO" id="GO:0005576">
    <property type="term" value="C:extracellular region"/>
    <property type="evidence" value="ECO:0007669"/>
    <property type="project" value="UniProtKB-SubCell"/>
</dbReference>
<feature type="chain" id="PRO_5020626414" description="Subtilisin inhibitor domain-containing protein" evidence="7">
    <location>
        <begin position="27"/>
        <end position="140"/>
    </location>
</feature>
<comment type="subcellular location">
    <subcellularLocation>
        <location evidence="1">Secreted</location>
    </subcellularLocation>
</comment>